<dbReference type="GO" id="GO:0004867">
    <property type="term" value="F:serine-type endopeptidase inhibitor activity"/>
    <property type="evidence" value="ECO:0007669"/>
    <property type="project" value="UniProtKB-KW"/>
</dbReference>
<proteinExistence type="inferred from homology"/>
<feature type="domain" description="Serpin" evidence="4">
    <location>
        <begin position="90"/>
        <end position="232"/>
    </location>
</feature>
<evidence type="ECO:0000256" key="1">
    <source>
        <dbReference type="ARBA" id="ARBA00009500"/>
    </source>
</evidence>
<dbReference type="InterPro" id="IPR036186">
    <property type="entry name" value="Serpin_sf"/>
</dbReference>
<dbReference type="InterPro" id="IPR042178">
    <property type="entry name" value="Serpin_sf_1"/>
</dbReference>
<dbReference type="EMBL" id="BGPR01063669">
    <property type="protein sequence ID" value="GBO38834.1"/>
    <property type="molecule type" value="Genomic_DNA"/>
</dbReference>
<dbReference type="EMBL" id="BGPR01063672">
    <property type="protein sequence ID" value="GBO38838.1"/>
    <property type="molecule type" value="Genomic_DNA"/>
</dbReference>
<evidence type="ECO:0000313" key="5">
    <source>
        <dbReference type="EMBL" id="GBO38834.1"/>
    </source>
</evidence>
<accession>A0A4Y2WMW4</accession>
<comment type="caution">
    <text evidence="7">The sequence shown here is derived from an EMBL/GenBank/DDBJ whole genome shotgun (WGS) entry which is preliminary data.</text>
</comment>
<dbReference type="Proteomes" id="UP000499080">
    <property type="component" value="Unassembled WGS sequence"/>
</dbReference>
<name>A0A4Y2WMW4_ARAVE</name>
<evidence type="ECO:0000313" key="8">
    <source>
        <dbReference type="Proteomes" id="UP000499080"/>
    </source>
</evidence>
<dbReference type="InterPro" id="IPR023796">
    <property type="entry name" value="Serpin_dom"/>
</dbReference>
<dbReference type="Pfam" id="PF00079">
    <property type="entry name" value="Serpin"/>
    <property type="match status" value="1"/>
</dbReference>
<evidence type="ECO:0000256" key="3">
    <source>
        <dbReference type="ARBA" id="ARBA00022900"/>
    </source>
</evidence>
<evidence type="ECO:0000259" key="4">
    <source>
        <dbReference type="Pfam" id="PF00079"/>
    </source>
</evidence>
<dbReference type="Gene3D" id="3.30.497.10">
    <property type="entry name" value="Antithrombin, subunit I, domain 2"/>
    <property type="match status" value="1"/>
</dbReference>
<evidence type="ECO:0000256" key="2">
    <source>
        <dbReference type="ARBA" id="ARBA00022690"/>
    </source>
</evidence>
<keyword evidence="3" id="KW-0722">Serine protease inhibitor</keyword>
<reference evidence="7 8" key="1">
    <citation type="journal article" date="2019" name="Sci. Rep.">
        <title>Orb-weaving spider Araneus ventricosus genome elucidates the spidroin gene catalogue.</title>
        <authorList>
            <person name="Kono N."/>
            <person name="Nakamura H."/>
            <person name="Ohtoshi R."/>
            <person name="Moran D.A.P."/>
            <person name="Shinohara A."/>
            <person name="Yoshida Y."/>
            <person name="Fujiwara M."/>
            <person name="Mori M."/>
            <person name="Tomita M."/>
            <person name="Arakawa K."/>
        </authorList>
    </citation>
    <scope>NUCLEOTIDE SEQUENCE [LARGE SCALE GENOMIC DNA]</scope>
</reference>
<dbReference type="OrthoDB" id="6434942at2759"/>
<dbReference type="EMBL" id="BGPR01063677">
    <property type="protein sequence ID" value="GBO38843.1"/>
    <property type="molecule type" value="Genomic_DNA"/>
</dbReference>
<dbReference type="PANTHER" id="PTHR11461:SF211">
    <property type="entry name" value="GH10112P-RELATED"/>
    <property type="match status" value="1"/>
</dbReference>
<comment type="similarity">
    <text evidence="1">Belongs to the serpin family.</text>
</comment>
<evidence type="ECO:0000313" key="7">
    <source>
        <dbReference type="EMBL" id="GBO38843.1"/>
    </source>
</evidence>
<gene>
    <name evidence="7" type="primary">SERPINA6_2</name>
    <name evidence="6" type="synonym">SERPINA6_0</name>
    <name evidence="5" type="synonym">SERPINA6_4</name>
    <name evidence="5" type="ORF">AVEN_10903_1</name>
    <name evidence="7" type="ORF">AVEN_120358_1</name>
    <name evidence="6" type="ORF">AVEN_70569_1</name>
</gene>
<dbReference type="InterPro" id="IPR000215">
    <property type="entry name" value="Serpin_fam"/>
</dbReference>
<dbReference type="GO" id="GO:0005615">
    <property type="term" value="C:extracellular space"/>
    <property type="evidence" value="ECO:0007669"/>
    <property type="project" value="InterPro"/>
</dbReference>
<evidence type="ECO:0000313" key="6">
    <source>
        <dbReference type="EMBL" id="GBO38838.1"/>
    </source>
</evidence>
<keyword evidence="2" id="KW-0646">Protease inhibitor</keyword>
<dbReference type="PANTHER" id="PTHR11461">
    <property type="entry name" value="SERINE PROTEASE INHIBITOR, SERPIN"/>
    <property type="match status" value="1"/>
</dbReference>
<protein>
    <submittedName>
        <fullName evidence="7">Corticosteroid-binding globulin</fullName>
    </submittedName>
</protein>
<dbReference type="SUPFAM" id="SSF56574">
    <property type="entry name" value="Serpins"/>
    <property type="match status" value="1"/>
</dbReference>
<organism evidence="7 8">
    <name type="scientific">Araneus ventricosus</name>
    <name type="common">Orbweaver spider</name>
    <name type="synonym">Epeira ventricosa</name>
    <dbReference type="NCBI Taxonomy" id="182803"/>
    <lineage>
        <taxon>Eukaryota</taxon>
        <taxon>Metazoa</taxon>
        <taxon>Ecdysozoa</taxon>
        <taxon>Arthropoda</taxon>
        <taxon>Chelicerata</taxon>
        <taxon>Arachnida</taxon>
        <taxon>Araneae</taxon>
        <taxon>Araneomorphae</taxon>
        <taxon>Entelegynae</taxon>
        <taxon>Araneoidea</taxon>
        <taxon>Araneidae</taxon>
        <taxon>Araneus</taxon>
    </lineage>
</organism>
<sequence>MRPGTSLMSPGQHHNLTLHRDQDFNIALASSGVISNREGESRENFLKLALANNELTFNHDRRLAYGSSENGFSRRSAYPQLSACSFMEPEELRQVLGYERADLPSDFAHNTFNRYLRDVLQRGDSSDEYVLNVANAVLVDKRVELLEEYGRNVQYLYRAAVRDVDFSREAPRIVEEINDYIRKNTNGKTNQLFDELSPSIILVLLNAVYFKGTWKTRFELERTRDEIFYYNGLESEER</sequence>
<dbReference type="AlphaFoldDB" id="A0A4Y2WMW4"/>
<keyword evidence="8" id="KW-1185">Reference proteome</keyword>